<keyword evidence="1" id="KW-0479">Metal-binding</keyword>
<dbReference type="Proteomes" id="UP000077069">
    <property type="component" value="Unassembled WGS sequence"/>
</dbReference>
<dbReference type="InterPro" id="IPR029063">
    <property type="entry name" value="SAM-dependent_MTases_sf"/>
</dbReference>
<keyword evidence="2" id="KW-0460">Magnesium</keyword>
<sequence>MSSLVSHLDLIVPPEKATHTHSTGPDTTSNAGTFAYATNSAFQRSIYQKCEPYVPDLKGLKTITVVDYGCGPGRNWTYGLNLLLSRADEDIQYQLVLNDGMKTDWKEVAQVVQDYRAGQCGRQIGHFAVLPGTFYDQIMPDRTVDIGMAWSSFHWLERTPPPMDIQPNEDYYTAWQANIRSQGLEDLTKLLCLRAREIKPGGHLLVVIPTTPASSVKVYWEAFLEAFKRCLKDGTITPEQWRAFRAPFFQPTEDDLRQILTTVRDLWHLPIPWAYHTLAHPAWKTLQDSEKTQQDYEEYVDGIAGFFMALIRDVLVRALRGGEGINLECPAANEQSILQQVTTRFREAVLSEELRNKRPESCWLAMRLVRKHGVNILEAKANL</sequence>
<keyword evidence="3" id="KW-0808">Transferase</keyword>
<evidence type="ECO:0000313" key="4">
    <source>
        <dbReference type="Proteomes" id="UP000077069"/>
    </source>
</evidence>
<dbReference type="InterPro" id="IPR005299">
    <property type="entry name" value="MeTrfase_7"/>
</dbReference>
<evidence type="ECO:0000256" key="1">
    <source>
        <dbReference type="ARBA" id="ARBA00022723"/>
    </source>
</evidence>
<dbReference type="EMBL" id="KV441560">
    <property type="protein sequence ID" value="OAF99896.1"/>
    <property type="molecule type" value="Genomic_DNA"/>
</dbReference>
<dbReference type="GeneID" id="28769349"/>
<keyword evidence="4" id="KW-1185">Reference proteome</keyword>
<dbReference type="SUPFAM" id="SSF53335">
    <property type="entry name" value="S-adenosyl-L-methionine-dependent methyltransferases"/>
    <property type="match status" value="1"/>
</dbReference>
<dbReference type="PANTHER" id="PTHR31009">
    <property type="entry name" value="S-ADENOSYL-L-METHIONINE:CARBOXYL METHYLTRANSFERASE FAMILY PROTEIN"/>
    <property type="match status" value="1"/>
</dbReference>
<dbReference type="GO" id="GO:0032259">
    <property type="term" value="P:methylation"/>
    <property type="evidence" value="ECO:0007669"/>
    <property type="project" value="UniProtKB-KW"/>
</dbReference>
<organism evidence="3 4">
    <name type="scientific">Paraphaeosphaeria sporulosa</name>
    <dbReference type="NCBI Taxonomy" id="1460663"/>
    <lineage>
        <taxon>Eukaryota</taxon>
        <taxon>Fungi</taxon>
        <taxon>Dikarya</taxon>
        <taxon>Ascomycota</taxon>
        <taxon>Pezizomycotina</taxon>
        <taxon>Dothideomycetes</taxon>
        <taxon>Pleosporomycetidae</taxon>
        <taxon>Pleosporales</taxon>
        <taxon>Massarineae</taxon>
        <taxon>Didymosphaeriaceae</taxon>
        <taxon>Paraphaeosphaeria</taxon>
    </lineage>
</organism>
<dbReference type="OrthoDB" id="1523883at2759"/>
<accession>A0A177BZN0</accession>
<dbReference type="InParanoid" id="A0A177BZN0"/>
<keyword evidence="3" id="KW-0489">Methyltransferase</keyword>
<reference evidence="3 4" key="1">
    <citation type="submission" date="2016-05" db="EMBL/GenBank/DDBJ databases">
        <title>Comparative analysis of secretome profiles of manganese(II)-oxidizing ascomycete fungi.</title>
        <authorList>
            <consortium name="DOE Joint Genome Institute"/>
            <person name="Zeiner C.A."/>
            <person name="Purvine S.O."/>
            <person name="Zink E.M."/>
            <person name="Wu S."/>
            <person name="Pasa-Tolic L."/>
            <person name="Chaput D.L."/>
            <person name="Haridas S."/>
            <person name="Grigoriev I.V."/>
            <person name="Santelli C.M."/>
            <person name="Hansel C.M."/>
        </authorList>
    </citation>
    <scope>NUCLEOTIDE SEQUENCE [LARGE SCALE GENOMIC DNA]</scope>
    <source>
        <strain evidence="3 4">AP3s5-JAC2a</strain>
    </source>
</reference>
<evidence type="ECO:0000313" key="3">
    <source>
        <dbReference type="EMBL" id="OAF99896.1"/>
    </source>
</evidence>
<dbReference type="InterPro" id="IPR042086">
    <property type="entry name" value="MeTrfase_capping"/>
</dbReference>
<dbReference type="Gene3D" id="3.40.50.150">
    <property type="entry name" value="Vaccinia Virus protein VP39"/>
    <property type="match status" value="1"/>
</dbReference>
<protein>
    <submittedName>
        <fullName evidence="3">S-adenosyl-L-methionine-dependent methyltransferase</fullName>
    </submittedName>
</protein>
<dbReference type="GO" id="GO:0046872">
    <property type="term" value="F:metal ion binding"/>
    <property type="evidence" value="ECO:0007669"/>
    <property type="project" value="UniProtKB-KW"/>
</dbReference>
<gene>
    <name evidence="3" type="ORF">CC84DRAFT_333023</name>
</gene>
<dbReference type="AlphaFoldDB" id="A0A177BZN0"/>
<evidence type="ECO:0000256" key="2">
    <source>
        <dbReference type="ARBA" id="ARBA00022842"/>
    </source>
</evidence>
<dbReference type="RefSeq" id="XP_018030262.1">
    <property type="nucleotide sequence ID" value="XM_018185863.1"/>
</dbReference>
<dbReference type="Gene3D" id="1.10.1200.270">
    <property type="entry name" value="Methyltransferase, alpha-helical capping domain"/>
    <property type="match status" value="1"/>
</dbReference>
<dbReference type="Pfam" id="PF03492">
    <property type="entry name" value="Methyltransf_7"/>
    <property type="match status" value="1"/>
</dbReference>
<dbReference type="GO" id="GO:0008168">
    <property type="term" value="F:methyltransferase activity"/>
    <property type="evidence" value="ECO:0007669"/>
    <property type="project" value="UniProtKB-KW"/>
</dbReference>
<proteinExistence type="predicted"/>
<name>A0A177BZN0_9PLEO</name>